<keyword evidence="1" id="KW-0472">Membrane</keyword>
<keyword evidence="1" id="KW-1133">Transmembrane helix</keyword>
<feature type="transmembrane region" description="Helical" evidence="1">
    <location>
        <begin position="187"/>
        <end position="207"/>
    </location>
</feature>
<evidence type="ECO:0000313" key="3">
    <source>
        <dbReference type="Proteomes" id="UP000238164"/>
    </source>
</evidence>
<proteinExistence type="predicted"/>
<evidence type="ECO:0008006" key="4">
    <source>
        <dbReference type="Google" id="ProtNLM"/>
    </source>
</evidence>
<feature type="transmembrane region" description="Helical" evidence="1">
    <location>
        <begin position="121"/>
        <end position="148"/>
    </location>
</feature>
<feature type="transmembrane region" description="Helical" evidence="1">
    <location>
        <begin position="84"/>
        <end position="109"/>
    </location>
</feature>
<organism evidence="2 3">
    <name type="scientific">Micropruina glycogenica</name>
    <dbReference type="NCBI Taxonomy" id="75385"/>
    <lineage>
        <taxon>Bacteria</taxon>
        <taxon>Bacillati</taxon>
        <taxon>Actinomycetota</taxon>
        <taxon>Actinomycetes</taxon>
        <taxon>Propionibacteriales</taxon>
        <taxon>Nocardioidaceae</taxon>
        <taxon>Micropruina</taxon>
    </lineage>
</organism>
<dbReference type="GO" id="GO:0005886">
    <property type="term" value="C:plasma membrane"/>
    <property type="evidence" value="ECO:0007669"/>
    <property type="project" value="UniProtKB-SubCell"/>
</dbReference>
<dbReference type="Proteomes" id="UP000238164">
    <property type="component" value="Chromosome 1"/>
</dbReference>
<feature type="transmembrane region" description="Helical" evidence="1">
    <location>
        <begin position="42"/>
        <end position="64"/>
    </location>
</feature>
<dbReference type="GO" id="GO:0140359">
    <property type="term" value="F:ABC-type transporter activity"/>
    <property type="evidence" value="ECO:0007669"/>
    <property type="project" value="InterPro"/>
</dbReference>
<gene>
    <name evidence="2" type="ORF">MPLG2_2399</name>
</gene>
<keyword evidence="1" id="KW-0812">Transmembrane</keyword>
<feature type="transmembrane region" description="Helical" evidence="1">
    <location>
        <begin position="227"/>
        <end position="247"/>
    </location>
</feature>
<keyword evidence="3" id="KW-1185">Reference proteome</keyword>
<protein>
    <recommendedName>
        <fullName evidence="4">ABC-2 family transporter protein</fullName>
    </recommendedName>
</protein>
<dbReference type="KEGG" id="mgg:MPLG2_2399"/>
<feature type="transmembrane region" description="Helical" evidence="1">
    <location>
        <begin position="160"/>
        <end position="180"/>
    </location>
</feature>
<evidence type="ECO:0000313" key="2">
    <source>
        <dbReference type="EMBL" id="SPD87429.1"/>
    </source>
</evidence>
<sequence length="262" mass="26786">MSQTLTVPRRAAGTTRADDPSTVRQLARACLMELRSLLNTRAGIALAVGAVLGIGVFAGGRAAFPADDTALGVLVTMASWPGGLAAMVASVLLVTNEFSTGTISATLALQPRRGIVLTAKALVVTGLVLLVTAVALLAGVLMVLVVPLVTGQDLQWTLSLARIAAGTGVNLLTCLAALAWGLVARNAAAPIVLLLVWPTLSSLVSAVSPRVGELLAYLSLDAPFAVANAQPGAVLQLLTASLVWVLLPGIPGARHWLRADLS</sequence>
<reference evidence="2 3" key="1">
    <citation type="submission" date="2018-02" db="EMBL/GenBank/DDBJ databases">
        <authorList>
            <person name="Cohen D.B."/>
            <person name="Kent A.D."/>
        </authorList>
    </citation>
    <scope>NUCLEOTIDE SEQUENCE [LARGE SCALE GENOMIC DNA]</scope>
    <source>
        <strain evidence="2">1</strain>
    </source>
</reference>
<evidence type="ECO:0000256" key="1">
    <source>
        <dbReference type="SAM" id="Phobius"/>
    </source>
</evidence>
<dbReference type="EMBL" id="LT985188">
    <property type="protein sequence ID" value="SPD87429.1"/>
    <property type="molecule type" value="Genomic_DNA"/>
</dbReference>
<dbReference type="OrthoDB" id="3822725at2"/>
<name>A0A2N9JJ28_9ACTN</name>
<accession>A0A2N9JJ28</accession>
<dbReference type="AlphaFoldDB" id="A0A2N9JJ28"/>
<dbReference type="RefSeq" id="WP_105186164.1">
    <property type="nucleotide sequence ID" value="NZ_BAAAGO010000021.1"/>
</dbReference>